<feature type="compositionally biased region" description="Low complexity" evidence="2">
    <location>
        <begin position="150"/>
        <end position="169"/>
    </location>
</feature>
<organism evidence="5 6">
    <name type="scientific">Moorena bouillonii PNG</name>
    <dbReference type="NCBI Taxonomy" id="568701"/>
    <lineage>
        <taxon>Bacteria</taxon>
        <taxon>Bacillati</taxon>
        <taxon>Cyanobacteriota</taxon>
        <taxon>Cyanophyceae</taxon>
        <taxon>Coleofasciculales</taxon>
        <taxon>Coleofasciculaceae</taxon>
        <taxon>Moorena</taxon>
    </lineage>
</organism>
<evidence type="ECO:0000259" key="4">
    <source>
        <dbReference type="Pfam" id="PF05419"/>
    </source>
</evidence>
<feature type="coiled-coil region" evidence="1">
    <location>
        <begin position="3"/>
        <end position="60"/>
    </location>
</feature>
<proteinExistence type="predicted"/>
<feature type="region of interest" description="Disordered" evidence="2">
    <location>
        <begin position="126"/>
        <end position="184"/>
    </location>
</feature>
<keyword evidence="6" id="KW-1185">Reference proteome</keyword>
<dbReference type="AlphaFoldDB" id="A0A1U7N3H0"/>
<name>A0A1U7N3H0_9CYAN</name>
<feature type="transmembrane region" description="Helical" evidence="3">
    <location>
        <begin position="93"/>
        <end position="115"/>
    </location>
</feature>
<feature type="compositionally biased region" description="Polar residues" evidence="2">
    <location>
        <begin position="61"/>
        <end position="75"/>
    </location>
</feature>
<dbReference type="Gene3D" id="1.10.10.1770">
    <property type="entry name" value="Gun4-like"/>
    <property type="match status" value="1"/>
</dbReference>
<sequence length="354" mass="40676">MLREKHEQALLNWKEKLYNYEIELSITASTEQKFELRKKIEECENEIERIQKELNIAQEDINQSPKYPNHTSINQPPIDKDNSKNSNNPTRLLYWKVIGLLSIPVISIVSVLSVYNNNWKSYQPSPIEEKDFSSLTEGNARNKNDELNKKSSSLLSNKKSSSLLSNKKSPLIAPDVGEGNSRNENYLHTPSTLISSVTGVDYSHLDYLLANGKWKEADLLVVPELEEVSKLENFENFPCVDLKIIDKLWVNYSRGKFGYSVQHEIYKSIDRNIAGSRIKDEQIIRSILINFLDRIGWLTYGEIKDYNNMIFDPVKAPKGHLPRGRSDSSSTNKDRSESISLFLKYFSYLDSCGL</sequence>
<dbReference type="InterPro" id="IPR037215">
    <property type="entry name" value="GUN4-like_sf"/>
</dbReference>
<dbReference type="EMBL" id="MKZS01000001">
    <property type="protein sequence ID" value="OLT60461.1"/>
    <property type="molecule type" value="Genomic_DNA"/>
</dbReference>
<dbReference type="SUPFAM" id="SSF140869">
    <property type="entry name" value="GUN4-like"/>
    <property type="match status" value="1"/>
</dbReference>
<keyword evidence="3" id="KW-1133">Transmembrane helix</keyword>
<feature type="region of interest" description="Disordered" evidence="2">
    <location>
        <begin position="61"/>
        <end position="86"/>
    </location>
</feature>
<gene>
    <name evidence="5" type="ORF">BJP37_17020</name>
</gene>
<comment type="caution">
    <text evidence="5">The sequence shown here is derived from an EMBL/GenBank/DDBJ whole genome shotgun (WGS) entry which is preliminary data.</text>
</comment>
<accession>A0A1U7N3H0</accession>
<evidence type="ECO:0000256" key="1">
    <source>
        <dbReference type="SAM" id="Coils"/>
    </source>
</evidence>
<evidence type="ECO:0000313" key="6">
    <source>
        <dbReference type="Proteomes" id="UP000186657"/>
    </source>
</evidence>
<keyword evidence="1" id="KW-0175">Coiled coil</keyword>
<dbReference type="RefSeq" id="WP_075900713.1">
    <property type="nucleotide sequence ID" value="NZ_MKZS01000001.1"/>
</dbReference>
<reference evidence="5 6" key="1">
    <citation type="submission" date="2016-10" db="EMBL/GenBank/DDBJ databases">
        <title>Comparative genomics uncovers the prolific and rare metabolic potential of the cyanobacterial genus Moorea.</title>
        <authorList>
            <person name="Leao T."/>
            <person name="Castelao G."/>
            <person name="Korobeynikov A."/>
            <person name="Monroe E.A."/>
            <person name="Podell S."/>
            <person name="Glukhov E."/>
            <person name="Allen E."/>
            <person name="Gerwick W.H."/>
            <person name="Gerwick L."/>
        </authorList>
    </citation>
    <scope>NUCLEOTIDE SEQUENCE [LARGE SCALE GENOMIC DNA]</scope>
    <source>
        <strain evidence="5 6">PNG5-198</strain>
    </source>
</reference>
<evidence type="ECO:0000256" key="2">
    <source>
        <dbReference type="SAM" id="MobiDB-lite"/>
    </source>
</evidence>
<dbReference type="PANTHER" id="PTHR34800:SF1">
    <property type="entry name" value="TETRAPYRROLE-BINDING PROTEIN, CHLOROPLASTIC"/>
    <property type="match status" value="1"/>
</dbReference>
<keyword evidence="3" id="KW-0812">Transmembrane</keyword>
<feature type="compositionally biased region" description="Basic and acidic residues" evidence="2">
    <location>
        <begin position="140"/>
        <end position="149"/>
    </location>
</feature>
<dbReference type="Pfam" id="PF05419">
    <property type="entry name" value="GUN4"/>
    <property type="match status" value="1"/>
</dbReference>
<dbReference type="Proteomes" id="UP000186657">
    <property type="component" value="Unassembled WGS sequence"/>
</dbReference>
<protein>
    <recommendedName>
        <fullName evidence="4">GUN4-like domain-containing protein</fullName>
    </recommendedName>
</protein>
<evidence type="ECO:0000313" key="5">
    <source>
        <dbReference type="EMBL" id="OLT60461.1"/>
    </source>
</evidence>
<dbReference type="PANTHER" id="PTHR34800">
    <property type="entry name" value="TETRAPYRROLE-BINDING PROTEIN, CHLOROPLASTIC"/>
    <property type="match status" value="1"/>
</dbReference>
<feature type="domain" description="GUN4-like" evidence="4">
    <location>
        <begin position="197"/>
        <end position="323"/>
    </location>
</feature>
<dbReference type="CDD" id="cd16383">
    <property type="entry name" value="GUN4"/>
    <property type="match status" value="1"/>
</dbReference>
<keyword evidence="3" id="KW-0472">Membrane</keyword>
<dbReference type="Gene3D" id="1.25.40.620">
    <property type="match status" value="1"/>
</dbReference>
<dbReference type="GO" id="GO:0046906">
    <property type="term" value="F:tetrapyrrole binding"/>
    <property type="evidence" value="ECO:0007669"/>
    <property type="project" value="TreeGrafter"/>
</dbReference>
<evidence type="ECO:0000256" key="3">
    <source>
        <dbReference type="SAM" id="Phobius"/>
    </source>
</evidence>
<dbReference type="InterPro" id="IPR008629">
    <property type="entry name" value="GUN4-like"/>
</dbReference>